<dbReference type="GO" id="GO:0009897">
    <property type="term" value="C:external side of plasma membrane"/>
    <property type="evidence" value="ECO:0007669"/>
    <property type="project" value="TreeGrafter"/>
</dbReference>
<keyword evidence="8 9" id="KW-0807">Transducer</keyword>
<keyword evidence="4 10" id="KW-1133">Transmembrane helix</keyword>
<dbReference type="CDD" id="cd14984">
    <property type="entry name" value="7tmA_Chemokine_R"/>
    <property type="match status" value="1"/>
</dbReference>
<protein>
    <submittedName>
        <fullName evidence="12">C-C chemokine receptor type 4-like</fullName>
    </submittedName>
    <submittedName>
        <fullName evidence="13">C-C motif chemokine receptor 4</fullName>
    </submittedName>
</protein>
<evidence type="ECO:0000259" key="11">
    <source>
        <dbReference type="PROSITE" id="PS50262"/>
    </source>
</evidence>
<dbReference type="GO" id="GO:0019957">
    <property type="term" value="F:C-C chemokine binding"/>
    <property type="evidence" value="ECO:0007669"/>
    <property type="project" value="TreeGrafter"/>
</dbReference>
<feature type="transmembrane region" description="Helical" evidence="10">
    <location>
        <begin position="211"/>
        <end position="231"/>
    </location>
</feature>
<proteinExistence type="inferred from homology"/>
<dbReference type="PROSITE" id="PS00237">
    <property type="entry name" value="G_PROTEIN_RECEP_F1_1"/>
    <property type="match status" value="1"/>
</dbReference>
<accession>A0A8B9K2Z3</accession>
<dbReference type="FunFam" id="1.20.1070.10:FF:000026">
    <property type="entry name" value="C-C chemokine receptor type 5"/>
    <property type="match status" value="1"/>
</dbReference>
<feature type="transmembrane region" description="Helical" evidence="10">
    <location>
        <begin position="283"/>
        <end position="309"/>
    </location>
</feature>
<sequence length="347" mass="39058">MEATRTTERMNTMDTTITDYYDYLNDTTQPCDTNVSLLNPAVMTVIFYLVFVLGLLGNSMVLWVLLKVMRLKTMTDVCLLNLALSDLLIVLSLPWWALYNQGYHFGAHAVCKAMAGAYNLGFYSGILFVTLMSVDRYLAIVHAVSTMGARTLRYGVAVSLVIWIISFCAALPEAIFAGMTFENNVTQCSKIYPSHSVKVWKLFRNFSENTVGLFISLPVTVYCYIQILLVLRRMKNSKKGRAMKLIFTIVAAFVTFWVPYNVVVFLQTLQHLNIIDTCNGIRWITAALGLTETLALVHCCVNPVIYAFVGEKFRKCLAGVVSKYLFKVYQPTPIHSKTSDETSNTIL</sequence>
<dbReference type="InterPro" id="IPR017452">
    <property type="entry name" value="GPCR_Rhodpsn_7TM"/>
</dbReference>
<evidence type="ECO:0000256" key="7">
    <source>
        <dbReference type="ARBA" id="ARBA00023170"/>
    </source>
</evidence>
<evidence type="ECO:0000313" key="15">
    <source>
        <dbReference type="Proteomes" id="UP000752171"/>
    </source>
</evidence>
<dbReference type="PROSITE" id="PS50262">
    <property type="entry name" value="G_PROTEIN_RECEP_F1_2"/>
    <property type="match status" value="1"/>
</dbReference>
<feature type="domain" description="G-protein coupled receptors family 1 profile" evidence="11">
    <location>
        <begin position="57"/>
        <end position="306"/>
    </location>
</feature>
<evidence type="ECO:0000256" key="3">
    <source>
        <dbReference type="ARBA" id="ARBA00022692"/>
    </source>
</evidence>
<dbReference type="PRINTS" id="PR00657">
    <property type="entry name" value="CCCHEMOKINER"/>
</dbReference>
<dbReference type="OrthoDB" id="5981253at2759"/>
<keyword evidence="2" id="KW-1003">Cell membrane</keyword>
<dbReference type="Proteomes" id="UP000752171">
    <property type="component" value="Unassembled WGS sequence"/>
</dbReference>
<evidence type="ECO:0000256" key="9">
    <source>
        <dbReference type="RuleBase" id="RU000688"/>
    </source>
</evidence>
<evidence type="ECO:0000256" key="10">
    <source>
        <dbReference type="SAM" id="Phobius"/>
    </source>
</evidence>
<feature type="transmembrane region" description="Helical" evidence="10">
    <location>
        <begin position="151"/>
        <end position="172"/>
    </location>
</feature>
<keyword evidence="6 10" id="KW-0472">Membrane</keyword>
<dbReference type="GO" id="GO:0060326">
    <property type="term" value="P:cell chemotaxis"/>
    <property type="evidence" value="ECO:0007669"/>
    <property type="project" value="TreeGrafter"/>
</dbReference>
<evidence type="ECO:0000256" key="4">
    <source>
        <dbReference type="ARBA" id="ARBA00022989"/>
    </source>
</evidence>
<name>A0A8B9K2Z3_ASTMX</name>
<dbReference type="EMBL" id="JAICCE010000006">
    <property type="protein sequence ID" value="KAG9276168.1"/>
    <property type="molecule type" value="Genomic_DNA"/>
</dbReference>
<evidence type="ECO:0000256" key="6">
    <source>
        <dbReference type="ARBA" id="ARBA00023136"/>
    </source>
</evidence>
<dbReference type="Pfam" id="PF00001">
    <property type="entry name" value="7tm_1"/>
    <property type="match status" value="1"/>
</dbReference>
<evidence type="ECO:0000256" key="1">
    <source>
        <dbReference type="ARBA" id="ARBA00004651"/>
    </source>
</evidence>
<keyword evidence="5 9" id="KW-0297">G-protein coupled receptor</keyword>
<gene>
    <name evidence="12" type="primary">CCR4</name>
    <name evidence="12" type="ORF">AMEX_G8456</name>
</gene>
<feature type="transmembrane region" description="Helical" evidence="10">
    <location>
        <begin position="45"/>
        <end position="66"/>
    </location>
</feature>
<evidence type="ECO:0000313" key="13">
    <source>
        <dbReference type="Ensembl" id="ENSAMXP00005029939.1"/>
    </source>
</evidence>
<keyword evidence="3 9" id="KW-0812">Transmembrane</keyword>
<reference evidence="12 15" key="1">
    <citation type="submission" date="2021-07" db="EMBL/GenBank/DDBJ databases">
        <authorList>
            <person name="Imarazene B."/>
            <person name="Zahm M."/>
            <person name="Klopp C."/>
            <person name="Cabau C."/>
            <person name="Beille S."/>
            <person name="Jouanno E."/>
            <person name="Castinel A."/>
            <person name="Lluch J."/>
            <person name="Gil L."/>
            <person name="Kuchtly C."/>
            <person name="Lopez Roques C."/>
            <person name="Donnadieu C."/>
            <person name="Parrinello H."/>
            <person name="Journot L."/>
            <person name="Du K."/>
            <person name="Schartl M."/>
            <person name="Retaux S."/>
            <person name="Guiguen Y."/>
        </authorList>
    </citation>
    <scope>NUCLEOTIDE SEQUENCE [LARGE SCALE GENOMIC DNA]</scope>
    <source>
        <strain evidence="12">Pach_M1</strain>
        <tissue evidence="12">Testis</tissue>
    </source>
</reference>
<dbReference type="OMA" id="CHPIYPE"/>
<keyword evidence="7 9" id="KW-0675">Receptor</keyword>
<dbReference type="Gene3D" id="1.20.1070.10">
    <property type="entry name" value="Rhodopsin 7-helix transmembrane proteins"/>
    <property type="match status" value="1"/>
</dbReference>
<dbReference type="KEGG" id="amex:103027841"/>
<feature type="transmembrane region" description="Helical" evidence="10">
    <location>
        <begin position="243"/>
        <end position="263"/>
    </location>
</feature>
<dbReference type="InterPro" id="IPR000276">
    <property type="entry name" value="GPCR_Rhodpsn"/>
</dbReference>
<dbReference type="Proteomes" id="UP000694621">
    <property type="component" value="Unplaced"/>
</dbReference>
<dbReference type="InterPro" id="IPR000355">
    <property type="entry name" value="Chemokine_rcpt"/>
</dbReference>
<dbReference type="GO" id="GO:0006955">
    <property type="term" value="P:immune response"/>
    <property type="evidence" value="ECO:0007669"/>
    <property type="project" value="TreeGrafter"/>
</dbReference>
<evidence type="ECO:0000256" key="2">
    <source>
        <dbReference type="ARBA" id="ARBA00022475"/>
    </source>
</evidence>
<reference evidence="13" key="2">
    <citation type="submission" date="2025-05" db="UniProtKB">
        <authorList>
            <consortium name="Ensembl"/>
        </authorList>
    </citation>
    <scope>IDENTIFICATION</scope>
</reference>
<evidence type="ECO:0000313" key="12">
    <source>
        <dbReference type="EMBL" id="KAG9276168.1"/>
    </source>
</evidence>
<dbReference type="Ensembl" id="ENSAMXT00005032803.1">
    <property type="protein sequence ID" value="ENSAMXP00005029939.1"/>
    <property type="gene ID" value="ENSAMXG00005014761.1"/>
</dbReference>
<comment type="subcellular location">
    <subcellularLocation>
        <location evidence="1">Cell membrane</location>
        <topology evidence="1">Multi-pass membrane protein</topology>
    </subcellularLocation>
</comment>
<dbReference type="PANTHER" id="PTHR10489:SF944">
    <property type="entry name" value="C-C CHEMOKINE RECEPTOR TYPE 8-LIKE"/>
    <property type="match status" value="1"/>
</dbReference>
<dbReference type="InterPro" id="IPR050119">
    <property type="entry name" value="CCR1-9-like"/>
</dbReference>
<dbReference type="GO" id="GO:0019722">
    <property type="term" value="P:calcium-mediated signaling"/>
    <property type="evidence" value="ECO:0007669"/>
    <property type="project" value="TreeGrafter"/>
</dbReference>
<evidence type="ECO:0000256" key="5">
    <source>
        <dbReference type="ARBA" id="ARBA00023040"/>
    </source>
</evidence>
<feature type="transmembrane region" description="Helical" evidence="10">
    <location>
        <begin position="78"/>
        <end position="97"/>
    </location>
</feature>
<organism evidence="13 14">
    <name type="scientific">Astyanax mexicanus</name>
    <name type="common">Blind cave fish</name>
    <name type="synonym">Astyanax fasciatus mexicanus</name>
    <dbReference type="NCBI Taxonomy" id="7994"/>
    <lineage>
        <taxon>Eukaryota</taxon>
        <taxon>Metazoa</taxon>
        <taxon>Chordata</taxon>
        <taxon>Craniata</taxon>
        <taxon>Vertebrata</taxon>
        <taxon>Euteleostomi</taxon>
        <taxon>Actinopterygii</taxon>
        <taxon>Neopterygii</taxon>
        <taxon>Teleostei</taxon>
        <taxon>Ostariophysi</taxon>
        <taxon>Characiformes</taxon>
        <taxon>Characoidei</taxon>
        <taxon>Acestrorhamphidae</taxon>
        <taxon>Acestrorhamphinae</taxon>
        <taxon>Astyanax</taxon>
    </lineage>
</organism>
<dbReference type="GO" id="GO:0007204">
    <property type="term" value="P:positive regulation of cytosolic calcium ion concentration"/>
    <property type="evidence" value="ECO:0007669"/>
    <property type="project" value="TreeGrafter"/>
</dbReference>
<dbReference type="GO" id="GO:0016493">
    <property type="term" value="F:C-C chemokine receptor activity"/>
    <property type="evidence" value="ECO:0007669"/>
    <property type="project" value="TreeGrafter"/>
</dbReference>
<evidence type="ECO:0000313" key="14">
    <source>
        <dbReference type="Proteomes" id="UP000694621"/>
    </source>
</evidence>
<feature type="transmembrane region" description="Helical" evidence="10">
    <location>
        <begin position="117"/>
        <end position="139"/>
    </location>
</feature>
<dbReference type="AlphaFoldDB" id="A0A8B9K2Z3"/>
<evidence type="ECO:0000256" key="8">
    <source>
        <dbReference type="ARBA" id="ARBA00023224"/>
    </source>
</evidence>
<dbReference type="SUPFAM" id="SSF81321">
    <property type="entry name" value="Family A G protein-coupled receptor-like"/>
    <property type="match status" value="1"/>
</dbReference>
<dbReference type="PANTHER" id="PTHR10489">
    <property type="entry name" value="CELL ADHESION MOLECULE"/>
    <property type="match status" value="1"/>
</dbReference>
<dbReference type="PRINTS" id="PR00237">
    <property type="entry name" value="GPCRRHODOPSN"/>
</dbReference>
<comment type="similarity">
    <text evidence="9">Belongs to the G-protein coupled receptor 1 family.</text>
</comment>